<dbReference type="EMBL" id="JARELW010000005">
    <property type="protein sequence ID" value="MEA8800367.1"/>
    <property type="molecule type" value="Genomic_DNA"/>
</dbReference>
<dbReference type="AlphaFoldDB" id="A0AAW9LQP8"/>
<protein>
    <submittedName>
        <fullName evidence="1">Uncharacterized protein</fullName>
    </submittedName>
</protein>
<reference evidence="1" key="1">
    <citation type="journal article" date="2023" name="J. Hosp. Infect.">
        <title>Cross-contamination of carbapenem-resistant Gram-negative bacteria between patients and hospital environment in the first year of a newly built surgical ward.</title>
        <authorList>
            <person name="Boutin S."/>
            <person name="Scherrer M."/>
            <person name="Spath I."/>
            <person name="Kocer K."/>
            <person name="Heeg K."/>
            <person name="Nurjadi D."/>
        </authorList>
    </citation>
    <scope>NUCLEOTIDE SEQUENCE</scope>
    <source>
        <strain evidence="1">KE10384</strain>
    </source>
</reference>
<dbReference type="RefSeq" id="WP_052767582.1">
    <property type="nucleotide sequence ID" value="NZ_CAXOAM010000022.1"/>
</dbReference>
<name>A0AAW9LQP8_KLEAE</name>
<sequence length="70" mass="7818">MLLQIRGGVINNVAKQAIERQKHLPQGMMQEIVIDVRGQVLSLAQEDAIVRGIVQKSNGIVKPTNIQFKR</sequence>
<dbReference type="Proteomes" id="UP001303386">
    <property type="component" value="Unassembled WGS sequence"/>
</dbReference>
<comment type="caution">
    <text evidence="1">The sequence shown here is derived from an EMBL/GenBank/DDBJ whole genome shotgun (WGS) entry which is preliminary data.</text>
</comment>
<gene>
    <name evidence="1" type="ORF">PZT46_14035</name>
</gene>
<proteinExistence type="predicted"/>
<organism evidence="1 2">
    <name type="scientific">Klebsiella aerogenes</name>
    <name type="common">Enterobacter aerogenes</name>
    <dbReference type="NCBI Taxonomy" id="548"/>
    <lineage>
        <taxon>Bacteria</taxon>
        <taxon>Pseudomonadati</taxon>
        <taxon>Pseudomonadota</taxon>
        <taxon>Gammaproteobacteria</taxon>
        <taxon>Enterobacterales</taxon>
        <taxon>Enterobacteriaceae</taxon>
        <taxon>Klebsiella/Raoultella group</taxon>
        <taxon>Klebsiella</taxon>
    </lineage>
</organism>
<accession>A0AAW9LQP8</accession>
<evidence type="ECO:0000313" key="1">
    <source>
        <dbReference type="EMBL" id="MEA8800367.1"/>
    </source>
</evidence>
<evidence type="ECO:0000313" key="2">
    <source>
        <dbReference type="Proteomes" id="UP001303386"/>
    </source>
</evidence>